<proteinExistence type="predicted"/>
<dbReference type="EMBL" id="GBXM01053567">
    <property type="protein sequence ID" value="JAH55010.1"/>
    <property type="molecule type" value="Transcribed_RNA"/>
</dbReference>
<sequence>MPVRPPSGLEHQQLPLSF</sequence>
<protein>
    <submittedName>
        <fullName evidence="1">Uncharacterized protein</fullName>
    </submittedName>
</protein>
<name>A0A0E9TQ54_ANGAN</name>
<evidence type="ECO:0000313" key="1">
    <source>
        <dbReference type="EMBL" id="JAH55010.1"/>
    </source>
</evidence>
<reference evidence="1" key="1">
    <citation type="submission" date="2014-11" db="EMBL/GenBank/DDBJ databases">
        <authorList>
            <person name="Amaro Gonzalez C."/>
        </authorList>
    </citation>
    <scope>NUCLEOTIDE SEQUENCE</scope>
</reference>
<accession>A0A0E9TQ54</accession>
<dbReference type="AlphaFoldDB" id="A0A0E9TQ54"/>
<reference evidence="1" key="2">
    <citation type="journal article" date="2015" name="Fish Shellfish Immunol.">
        <title>Early steps in the European eel (Anguilla anguilla)-Vibrio vulnificus interaction in the gills: Role of the RtxA13 toxin.</title>
        <authorList>
            <person name="Callol A."/>
            <person name="Pajuelo D."/>
            <person name="Ebbesson L."/>
            <person name="Teles M."/>
            <person name="MacKenzie S."/>
            <person name="Amaro C."/>
        </authorList>
    </citation>
    <scope>NUCLEOTIDE SEQUENCE</scope>
</reference>
<organism evidence="1">
    <name type="scientific">Anguilla anguilla</name>
    <name type="common">European freshwater eel</name>
    <name type="synonym">Muraena anguilla</name>
    <dbReference type="NCBI Taxonomy" id="7936"/>
    <lineage>
        <taxon>Eukaryota</taxon>
        <taxon>Metazoa</taxon>
        <taxon>Chordata</taxon>
        <taxon>Craniata</taxon>
        <taxon>Vertebrata</taxon>
        <taxon>Euteleostomi</taxon>
        <taxon>Actinopterygii</taxon>
        <taxon>Neopterygii</taxon>
        <taxon>Teleostei</taxon>
        <taxon>Anguilliformes</taxon>
        <taxon>Anguillidae</taxon>
        <taxon>Anguilla</taxon>
    </lineage>
</organism>